<dbReference type="RefSeq" id="XP_005717097.1">
    <property type="nucleotide sequence ID" value="XM_005717040.1"/>
</dbReference>
<dbReference type="Gramene" id="CDF37278">
    <property type="protein sequence ID" value="CDF37278"/>
    <property type="gene ID" value="CHC_T00005438001"/>
</dbReference>
<dbReference type="Proteomes" id="UP000012073">
    <property type="component" value="Unassembled WGS sequence"/>
</dbReference>
<dbReference type="GeneID" id="17324815"/>
<dbReference type="EMBL" id="HG001826">
    <property type="protein sequence ID" value="CDF37278.1"/>
    <property type="molecule type" value="Genomic_DNA"/>
</dbReference>
<keyword evidence="2" id="KW-1185">Reference proteome</keyword>
<name>R7QHM7_CHOCR</name>
<proteinExistence type="predicted"/>
<accession>R7QHM7</accession>
<dbReference type="KEGG" id="ccp:CHC_T00005438001"/>
<evidence type="ECO:0000313" key="1">
    <source>
        <dbReference type="EMBL" id="CDF37278.1"/>
    </source>
</evidence>
<reference evidence="2" key="1">
    <citation type="journal article" date="2013" name="Proc. Natl. Acad. Sci. U.S.A.">
        <title>Genome structure and metabolic features in the red seaweed Chondrus crispus shed light on evolution of the Archaeplastida.</title>
        <authorList>
            <person name="Collen J."/>
            <person name="Porcel B."/>
            <person name="Carre W."/>
            <person name="Ball S.G."/>
            <person name="Chaparro C."/>
            <person name="Tonon T."/>
            <person name="Barbeyron T."/>
            <person name="Michel G."/>
            <person name="Noel B."/>
            <person name="Valentin K."/>
            <person name="Elias M."/>
            <person name="Artiguenave F."/>
            <person name="Arun A."/>
            <person name="Aury J.M."/>
            <person name="Barbosa-Neto J.F."/>
            <person name="Bothwell J.H."/>
            <person name="Bouget F.Y."/>
            <person name="Brillet L."/>
            <person name="Cabello-Hurtado F."/>
            <person name="Capella-Gutierrez S."/>
            <person name="Charrier B."/>
            <person name="Cladiere L."/>
            <person name="Cock J.M."/>
            <person name="Coelho S.M."/>
            <person name="Colleoni C."/>
            <person name="Czjzek M."/>
            <person name="Da Silva C."/>
            <person name="Delage L."/>
            <person name="Denoeud F."/>
            <person name="Deschamps P."/>
            <person name="Dittami S.M."/>
            <person name="Gabaldon T."/>
            <person name="Gachon C.M."/>
            <person name="Groisillier A."/>
            <person name="Herve C."/>
            <person name="Jabbari K."/>
            <person name="Katinka M."/>
            <person name="Kloareg B."/>
            <person name="Kowalczyk N."/>
            <person name="Labadie K."/>
            <person name="Leblanc C."/>
            <person name="Lopez P.J."/>
            <person name="McLachlan D.H."/>
            <person name="Meslet-Cladiere L."/>
            <person name="Moustafa A."/>
            <person name="Nehr Z."/>
            <person name="Nyvall Collen P."/>
            <person name="Panaud O."/>
            <person name="Partensky F."/>
            <person name="Poulain J."/>
            <person name="Rensing S.A."/>
            <person name="Rousvoal S."/>
            <person name="Samson G."/>
            <person name="Symeonidi A."/>
            <person name="Weissenbach J."/>
            <person name="Zambounis A."/>
            <person name="Wincker P."/>
            <person name="Boyen C."/>
        </authorList>
    </citation>
    <scope>NUCLEOTIDE SEQUENCE [LARGE SCALE GENOMIC DNA]</scope>
    <source>
        <strain evidence="2">cv. Stackhouse</strain>
    </source>
</reference>
<dbReference type="AlphaFoldDB" id="R7QHM7"/>
<gene>
    <name evidence="1" type="ORF">CHC_T00005438001</name>
</gene>
<evidence type="ECO:0000313" key="2">
    <source>
        <dbReference type="Proteomes" id="UP000012073"/>
    </source>
</evidence>
<sequence length="31" mass="3540">MAGEDVQISPNSTLPQRRSQLLCREYLFPSC</sequence>
<organism evidence="1 2">
    <name type="scientific">Chondrus crispus</name>
    <name type="common">Carrageen Irish moss</name>
    <name type="synonym">Polymorpha crispa</name>
    <dbReference type="NCBI Taxonomy" id="2769"/>
    <lineage>
        <taxon>Eukaryota</taxon>
        <taxon>Rhodophyta</taxon>
        <taxon>Florideophyceae</taxon>
        <taxon>Rhodymeniophycidae</taxon>
        <taxon>Gigartinales</taxon>
        <taxon>Gigartinaceae</taxon>
        <taxon>Chondrus</taxon>
    </lineage>
</organism>
<protein>
    <submittedName>
        <fullName evidence="1">Uncharacterized protein</fullName>
    </submittedName>
</protein>